<reference evidence="1 2" key="1">
    <citation type="journal article" date="2001" name="Nature">
        <title>Initial sequencing and analysis of the human genome.</title>
        <authorList>
            <consortium name="International Human Genome Sequencing Consortium"/>
            <person name="Lander E.S."/>
            <person name="Linton L.M."/>
            <person name="Birren B."/>
            <person name="Nusbaum C."/>
            <person name="Zody M.C."/>
            <person name="Baldwin J."/>
            <person name="Devon K."/>
            <person name="Dewar K."/>
            <person name="Doyle M."/>
            <person name="FitzHugh W."/>
            <person name="Funke R."/>
            <person name="Gage D."/>
            <person name="Harris K."/>
            <person name="Heaford A."/>
            <person name="Howland J."/>
            <person name="Kann L."/>
            <person name="Lehoczky J."/>
            <person name="LeVine R."/>
            <person name="McEwan P."/>
            <person name="McKernan K."/>
            <person name="Meldrim J."/>
            <person name="Mesirov J.P."/>
            <person name="Miranda C."/>
            <person name="Morris W."/>
            <person name="Naylor J."/>
            <person name="Raymond C."/>
            <person name="Rosetti M."/>
            <person name="Santos R."/>
            <person name="Sheridan A."/>
            <person name="Sougnez C."/>
            <person name="Stange-Thomann N."/>
            <person name="Stojanovic N."/>
            <person name="Subramanian A."/>
            <person name="Wyman D."/>
            <person name="Rogers J."/>
            <person name="Sulston J."/>
            <person name="Ainscough R."/>
            <person name="Beck S."/>
            <person name="Bentley D."/>
            <person name="Burton J."/>
            <person name="Clee C."/>
            <person name="Carter N."/>
            <person name="Coulson A."/>
            <person name="Deadman R."/>
            <person name="Deloukas P."/>
            <person name="Dunham A."/>
            <person name="Dunham I."/>
            <person name="Durbin R."/>
            <person name="French L."/>
            <person name="Grafham D."/>
            <person name="Gregory S."/>
            <person name="Hubbard T."/>
            <person name="Humphray S."/>
            <person name="Hunt A."/>
            <person name="Jones M."/>
            <person name="Lloyd C."/>
            <person name="McMurray A."/>
            <person name="Matthews L."/>
            <person name="Mercer S."/>
            <person name="Milne S."/>
            <person name="Mullikin J.C."/>
            <person name="Mungall A."/>
            <person name="Plumb R."/>
            <person name="Ross M."/>
            <person name="Shownkeen R."/>
            <person name="Sims S."/>
            <person name="Waterston R.H."/>
            <person name="Wilson R.K."/>
            <person name="Hillier L.W."/>
            <person name="McPherson J.D."/>
            <person name="Marra M.A."/>
            <person name="Mardis E.R."/>
            <person name="Fulton L.A."/>
            <person name="Chinwalla A.T."/>
            <person name="Pepin K.H."/>
            <person name="Gish W.R."/>
            <person name="Chissoe S.L."/>
            <person name="Wendl M.C."/>
            <person name="Delehaunty K.D."/>
            <person name="Miner T.L."/>
            <person name="Delehaunty A."/>
            <person name="Kramer J.B."/>
            <person name="Cook L.L."/>
            <person name="Fulton R.S."/>
            <person name="Johnson D.L."/>
            <person name="Minx P.J."/>
            <person name="Clifton S.W."/>
            <person name="Hawkins T."/>
            <person name="Branscomb E."/>
            <person name="Predki P."/>
            <person name="Richardson P."/>
            <person name="Wenning S."/>
            <person name="Slezak T."/>
            <person name="Doggett N."/>
            <person name="Cheng J.F."/>
            <person name="Olsen A."/>
            <person name="Lucas S."/>
            <person name="Elkin C."/>
            <person name="Uberbacher E."/>
            <person name="Frazier M."/>
            <person name="Gibbs R.A."/>
            <person name="Muzny D.M."/>
            <person name="Scherer S.E."/>
            <person name="Bouck J.B."/>
            <person name="Sodergren E.J."/>
            <person name="Worley K.C."/>
            <person name="Rives C.M."/>
            <person name="Gorrell J.H."/>
            <person name="Metzker M.L."/>
            <person name="Naylor S.L."/>
            <person name="Kucherlapati R.S."/>
            <person name="Nelson D.L."/>
            <person name="Weinstock G.M."/>
            <person name="Sakaki Y."/>
            <person name="Fujiyama A."/>
            <person name="Hattori M."/>
            <person name="Yada T."/>
            <person name="Toyoda A."/>
            <person name="Itoh T."/>
            <person name="Kawagoe C."/>
            <person name="Watanabe H."/>
            <person name="Totoki Y."/>
            <person name="Taylor T."/>
            <person name="Weissenbach J."/>
            <person name="Heilig R."/>
            <person name="Saurin W."/>
            <person name="Artiguenave F."/>
            <person name="Brottier P."/>
            <person name="Bruls T."/>
            <person name="Pelletier E."/>
            <person name="Robert C."/>
            <person name="Wincker P."/>
            <person name="Smith D.R."/>
            <person name="Doucette-Stamm L."/>
            <person name="Rubenfield M."/>
            <person name="Weinstock K."/>
            <person name="Lee H.M."/>
            <person name="Dubois J."/>
            <person name="Rosenthal A."/>
            <person name="Platzer M."/>
            <person name="Nyakatura G."/>
            <person name="Taudien S."/>
            <person name="Rump A."/>
            <person name="Yang H."/>
            <person name="Yu J."/>
            <person name="Wang J."/>
            <person name="Huang G."/>
            <person name="Gu J."/>
            <person name="Hood L."/>
            <person name="Rowen L."/>
            <person name="Madan A."/>
            <person name="Qin S."/>
            <person name="Davis R.W."/>
            <person name="Federspiel N.A."/>
            <person name="Abola A.P."/>
            <person name="Proctor M.J."/>
            <person name="Myers R.M."/>
            <person name="Schmutz J."/>
            <person name="Dickson M."/>
            <person name="Grimwood J."/>
            <person name="Cox D.R."/>
            <person name="Olson M.V."/>
            <person name="Kaul R."/>
            <person name="Raymond C."/>
            <person name="Shimizu N."/>
            <person name="Kawasaki K."/>
            <person name="Minoshima S."/>
            <person name="Evans G.A."/>
            <person name="Athanasiou M."/>
            <person name="Schultz R."/>
            <person name="Roe B.A."/>
            <person name="Chen F."/>
            <person name="Pan H."/>
            <person name="Ramser J."/>
            <person name="Lehrach H."/>
            <person name="Reinhardt R."/>
            <person name="McCombie W.R."/>
            <person name="de la Bastide M."/>
            <person name="Dedhia N."/>
            <person name="Blocker H."/>
            <person name="Hornischer K."/>
            <person name="Nordsiek G."/>
            <person name="Agarwala R."/>
            <person name="Aravind L."/>
            <person name="Bailey J.A."/>
            <person name="Bateman A."/>
            <person name="Batzoglou S."/>
            <person name="Birney E."/>
            <person name="Bork P."/>
            <person name="Brown D.G."/>
            <person name="Burge C.B."/>
            <person name="Cerutti L."/>
            <person name="Chen H.C."/>
            <person name="Church D."/>
            <person name="Clamp M."/>
            <person name="Copley R.R."/>
            <person name="Doerks T."/>
            <person name="Eddy S.R."/>
            <person name="Eichler E.E."/>
            <person name="Furey T.S."/>
            <person name="Galagan J."/>
            <person name="Gilbert J.G."/>
            <person name="Harmon C."/>
            <person name="Hayashizaki Y."/>
            <person name="Haussler D."/>
            <person name="Hermjakob H."/>
            <person name="Hokamp K."/>
            <person name="Jang W."/>
            <person name="Johnson L.S."/>
            <person name="Jones T.A."/>
            <person name="Kasif S."/>
            <person name="Kaspryzk A."/>
            <person name="Kennedy S."/>
            <person name="Kent W.J."/>
            <person name="Kitts P."/>
            <person name="Koonin E.V."/>
            <person name="Korf I."/>
            <person name="Kulp D."/>
            <person name="Lancet D."/>
            <person name="Lowe T.M."/>
            <person name="McLysaght A."/>
            <person name="Mikkelsen T."/>
            <person name="Moran J.V."/>
            <person name="Mulder N."/>
            <person name="Pollara V.J."/>
            <person name="Ponting C.P."/>
            <person name="Schuler G."/>
            <person name="Schultz J."/>
            <person name="Slater G."/>
            <person name="Smit A.F."/>
            <person name="Stupka E."/>
            <person name="Szustakowski J."/>
            <person name="Thierry-Mieg D."/>
            <person name="Thierry-Mieg J."/>
            <person name="Wagner L."/>
            <person name="Wallis J."/>
            <person name="Wheeler R."/>
            <person name="Williams A."/>
            <person name="Wolf Y.I."/>
            <person name="Wolfe K.H."/>
            <person name="Yang S.P."/>
            <person name="Yeh R.F."/>
            <person name="Collins F."/>
            <person name="Guyer M.S."/>
            <person name="Peterson J."/>
            <person name="Felsenfeld A."/>
            <person name="Wetterstrand K.A."/>
            <person name="Patrinos A."/>
            <person name="Morgan M.J."/>
            <person name="de Jong P."/>
            <person name="Catanese J.J."/>
            <person name="Osoegawa K."/>
            <person name="Shizuya H."/>
            <person name="Choi S."/>
            <person name="Chen Y.J."/>
        </authorList>
    </citation>
    <scope>NUCLEOTIDE SEQUENCE [LARGE SCALE GENOMIC DNA]</scope>
</reference>
<dbReference type="PANTHER" id="PTHR21422">
    <property type="entry name" value="RAB3 GTPASE-ACTIVATING PROTEIN CATALYTIC SUBUNIT"/>
    <property type="match status" value="1"/>
</dbReference>
<keyword evidence="2" id="KW-1185">Reference proteome</keyword>
<sequence length="176" mass="19759">MAADSEPESEVFEITDFTTASEWERFISKVEEVLNDWKLIGNSLGKPLEKGIFTSGTWEEKSDEISFADFKFSVTHHYLVQESTDKEGKDELLEDVVPQSMQDLLGMNNDFPPRAHCLVRWYGLREFVVIAPAAHSDAVLSESKCNLLLSSVSIALGNTGWCHSLCKFTTNGEECM</sequence>
<evidence type="ECO:0007829" key="3">
    <source>
        <dbReference type="PeptideAtlas" id="A0AAQ5BH25"/>
    </source>
</evidence>
<dbReference type="EMBL" id="AC017031">
    <property type="status" value="NOT_ANNOTATED_CDS"/>
    <property type="molecule type" value="Genomic_DNA"/>
</dbReference>
<reference evidence="1 2" key="3">
    <citation type="journal article" date="2005" name="Nature">
        <title>Generation and annotation of the DNA sequences of human chromosomes 2 and 4.</title>
        <authorList>
            <person name="Hillier L.W."/>
            <person name="Graves T.A."/>
            <person name="Fulton R.S."/>
            <person name="Fulton L.A."/>
            <person name="Pepin K.H."/>
            <person name="Minx P."/>
            <person name="Wagner-McPherson C."/>
            <person name="Layman D."/>
            <person name="Wylie K."/>
            <person name="Sekhon M."/>
            <person name="Becker M.C."/>
            <person name="Fewell G.A."/>
            <person name="Delehaunty K.D."/>
            <person name="Miner T.L."/>
            <person name="Nash W.E."/>
            <person name="Kremitzki C."/>
            <person name="Oddy L."/>
            <person name="Du H."/>
            <person name="Sun H."/>
            <person name="Bradshaw-Cordum H."/>
            <person name="Ali J."/>
            <person name="Carter J."/>
            <person name="Cordes M."/>
            <person name="Harris A."/>
            <person name="Isak A."/>
            <person name="van Brunt A."/>
            <person name="Nguyen C."/>
            <person name="Du F."/>
            <person name="Courtney L."/>
            <person name="Kalicki J."/>
            <person name="Ozersky P."/>
            <person name="Abbott S."/>
            <person name="Armstrong J."/>
            <person name="Belter E.A."/>
            <person name="Caruso L."/>
            <person name="Cedroni M."/>
            <person name="Cotton M."/>
            <person name="Davidson T."/>
            <person name="Desai A."/>
            <person name="Elliott G."/>
            <person name="Erb T."/>
            <person name="Fronick C."/>
            <person name="Gaige T."/>
            <person name="Haakenson W."/>
            <person name="Haglund K."/>
            <person name="Holmes A."/>
            <person name="Harkins R."/>
            <person name="Kim K."/>
            <person name="Kruchowski S.S."/>
            <person name="Strong C.M."/>
            <person name="Grewal N."/>
            <person name="Goyea E."/>
            <person name="Hou S."/>
            <person name="Levy A."/>
            <person name="Martinka S."/>
            <person name="Mead K."/>
            <person name="McLellan M.D."/>
            <person name="Meyer R."/>
            <person name="Randall-Maher J."/>
            <person name="Tomlinson C."/>
            <person name="Dauphin-Kohlberg S."/>
            <person name="Kozlowicz-Reilly A."/>
            <person name="Shah N."/>
            <person name="Swearengen-Shahid S."/>
            <person name="Snider J."/>
            <person name="Strong J.T."/>
            <person name="Thompson J."/>
            <person name="Yoakum M."/>
            <person name="Leonard S."/>
            <person name="Pearman C."/>
            <person name="Trani L."/>
            <person name="Radionenko M."/>
            <person name="Waligorski J.E."/>
            <person name="Wang C."/>
            <person name="Rock S.M."/>
            <person name="Tin-Wollam A.M."/>
            <person name="Maupin R."/>
            <person name="Latreille P."/>
            <person name="Wendl M.C."/>
            <person name="Yang S.P."/>
            <person name="Pohl C."/>
            <person name="Wallis J.W."/>
            <person name="Spieth J."/>
            <person name="Bieri T.A."/>
            <person name="Berkowicz N."/>
            <person name="Nelson J.O."/>
            <person name="Osborne J."/>
            <person name="Ding L."/>
            <person name="Meyer R."/>
            <person name="Sabo A."/>
            <person name="Shotland Y."/>
            <person name="Sinha P."/>
            <person name="Wohldmann P.E."/>
            <person name="Cook L.L."/>
            <person name="Hickenbotham M.T."/>
            <person name="Eldred J."/>
            <person name="Williams D."/>
            <person name="Jones T.A."/>
            <person name="She X."/>
            <person name="Ciccarelli F.D."/>
            <person name="Izaurralde E."/>
            <person name="Taylor J."/>
            <person name="Schmutz J."/>
            <person name="Myers R.M."/>
            <person name="Cox D.R."/>
            <person name="Huang X."/>
            <person name="McPherson J.D."/>
            <person name="Mardis E.R."/>
            <person name="Clifton S.W."/>
            <person name="Warren W.C."/>
            <person name="Chinwalla A.T."/>
            <person name="Eddy S.R."/>
            <person name="Marra M.A."/>
            <person name="Ovcharenko I."/>
            <person name="Furey T.S."/>
            <person name="Miller W."/>
            <person name="Eichler E.E."/>
            <person name="Bork P."/>
            <person name="Suyama M."/>
            <person name="Torrents D."/>
            <person name="Waterston R.H."/>
            <person name="Wilson R.K."/>
        </authorList>
    </citation>
    <scope>NUCLEOTIDE SEQUENCE [LARGE SCALE GENOMIC DNA]</scope>
</reference>
<gene>
    <name evidence="1" type="primary">RAB3GAP1</name>
</gene>
<dbReference type="PANTHER" id="PTHR21422:SF9">
    <property type="entry name" value="RAB3 GTPASE-ACTIVATING PROTEIN CATALYTIC SUBUNIT"/>
    <property type="match status" value="1"/>
</dbReference>
<evidence type="ECO:0000313" key="1">
    <source>
        <dbReference type="Ensembl" id="ENSP00000519155.1"/>
    </source>
</evidence>
<proteinExistence type="evidence at protein level"/>
<keyword evidence="3 4" id="KW-1267">Proteomics identification</keyword>
<dbReference type="AlphaFoldDB" id="A0AAQ5BH25"/>
<evidence type="ECO:0000313" key="2">
    <source>
        <dbReference type="Proteomes" id="UP000005640"/>
    </source>
</evidence>
<name>A0AAQ5BH25_HUMAN</name>
<evidence type="ECO:0007829" key="4">
    <source>
        <dbReference type="ProteomicsDB" id="A0AAQ5BH25"/>
    </source>
</evidence>
<dbReference type="HGNC" id="HGNC:17063">
    <property type="gene designation" value="RAB3GAP1"/>
</dbReference>
<dbReference type="InterPro" id="IPR045700">
    <property type="entry name" value="Rab3GAP1"/>
</dbReference>
<dbReference type="SMR" id="A0AAQ5BH25"/>
<reference evidence="1" key="4">
    <citation type="submission" date="2025-08" db="UniProtKB">
        <authorList>
            <consortium name="Ensembl"/>
        </authorList>
    </citation>
    <scope>IDENTIFICATION</scope>
</reference>
<reference evidence="1" key="5">
    <citation type="submission" date="2025-09" db="UniProtKB">
        <authorList>
            <consortium name="Ensembl"/>
        </authorList>
    </citation>
    <scope>IDENTIFICATION</scope>
</reference>
<accession>A0AAQ5BH25</accession>
<organism evidence="1 2">
    <name type="scientific">Homo sapiens</name>
    <name type="common">Human</name>
    <dbReference type="NCBI Taxonomy" id="9606"/>
    <lineage>
        <taxon>Eukaryota</taxon>
        <taxon>Metazoa</taxon>
        <taxon>Chordata</taxon>
        <taxon>Craniata</taxon>
        <taxon>Vertebrata</taxon>
        <taxon>Euteleostomi</taxon>
        <taxon>Mammalia</taxon>
        <taxon>Eutheria</taxon>
        <taxon>Euarchontoglires</taxon>
        <taxon>Primates</taxon>
        <taxon>Haplorrhini</taxon>
        <taxon>Catarrhini</taxon>
        <taxon>Hominidae</taxon>
        <taxon>Homo</taxon>
    </lineage>
</organism>
<dbReference type="GeneTree" id="ENSGT00390000006705"/>
<reference evidence="1 2" key="2">
    <citation type="journal article" date="2004" name="Nature">
        <title>Finishing the euchromatic sequence of the human genome.</title>
        <authorList>
            <consortium name="International Human Genome Sequencing Consortium"/>
        </authorList>
    </citation>
    <scope>NUCLEOTIDE SEQUENCE [LARGE SCALE GENOMIC DNA]</scope>
</reference>
<protein>
    <submittedName>
        <fullName evidence="1">RAB3 GTPase activating protein catalytic subunit 1</fullName>
    </submittedName>
</protein>
<dbReference type="Proteomes" id="UP000005640">
    <property type="component" value="Chromosome 2"/>
</dbReference>
<dbReference type="GO" id="GO:0005096">
    <property type="term" value="F:GTPase activator activity"/>
    <property type="evidence" value="ECO:0007669"/>
    <property type="project" value="InterPro"/>
</dbReference>
<dbReference type="EMBL" id="AC020602">
    <property type="status" value="NOT_ANNOTATED_CDS"/>
    <property type="molecule type" value="Genomic_DNA"/>
</dbReference>
<dbReference type="Ensembl" id="ENST00000713850.1">
    <property type="protein sequence ID" value="ENSP00000519155.1"/>
    <property type="gene ID" value="ENSG00000115839.20"/>
</dbReference>
<dbReference type="OpenTargets" id="ENSG00000115839"/>
<dbReference type="Ensembl" id="ENST00000713850.1">
    <property type="protein sequence ID" value="ENSP00000519155.1"/>
    <property type="gene ID" value="ENSG00000115839.21"/>
</dbReference>